<dbReference type="Ensembl" id="ENSCPBT00000015002.1">
    <property type="protein sequence ID" value="ENSCPBP00000012601.1"/>
    <property type="gene ID" value="ENSCPBG00000009499.1"/>
</dbReference>
<dbReference type="SUPFAM" id="SSF54452">
    <property type="entry name" value="MHC antigen-recognition domain"/>
    <property type="match status" value="1"/>
</dbReference>
<keyword evidence="1" id="KW-0325">Glycoprotein</keyword>
<dbReference type="InterPro" id="IPR037055">
    <property type="entry name" value="MHC_I-like_Ag-recog_sf"/>
</dbReference>
<dbReference type="GO" id="GO:0030884">
    <property type="term" value="F:exogenous lipid antigen binding"/>
    <property type="evidence" value="ECO:0007669"/>
    <property type="project" value="TreeGrafter"/>
</dbReference>
<evidence type="ECO:0000313" key="4">
    <source>
        <dbReference type="Proteomes" id="UP000694380"/>
    </source>
</evidence>
<feature type="domain" description="MHC class I-like antigen recognition-like" evidence="2">
    <location>
        <begin position="14"/>
        <end position="177"/>
    </location>
</feature>
<evidence type="ECO:0000256" key="1">
    <source>
        <dbReference type="ARBA" id="ARBA00023180"/>
    </source>
</evidence>
<dbReference type="GO" id="GO:0009897">
    <property type="term" value="C:external side of plasma membrane"/>
    <property type="evidence" value="ECO:0007669"/>
    <property type="project" value="TreeGrafter"/>
</dbReference>
<protein>
    <recommendedName>
        <fullName evidence="2">MHC class I-like antigen recognition-like domain-containing protein</fullName>
    </recommendedName>
</protein>
<dbReference type="GO" id="GO:0001916">
    <property type="term" value="P:positive regulation of T cell mediated cytotoxicity"/>
    <property type="evidence" value="ECO:0007669"/>
    <property type="project" value="TreeGrafter"/>
</dbReference>
<accession>A0A8C3FQN3</accession>
<dbReference type="GO" id="GO:0030883">
    <property type="term" value="F:endogenous lipid antigen binding"/>
    <property type="evidence" value="ECO:0007669"/>
    <property type="project" value="TreeGrafter"/>
</dbReference>
<evidence type="ECO:0000259" key="2">
    <source>
        <dbReference type="Pfam" id="PF16497"/>
    </source>
</evidence>
<keyword evidence="4" id="KW-1185">Reference proteome</keyword>
<dbReference type="Gene3D" id="3.30.500.10">
    <property type="entry name" value="MHC class I-like antigen recognition-like"/>
    <property type="match status" value="1"/>
</dbReference>
<dbReference type="PANTHER" id="PTHR16675:SF160">
    <property type="entry name" value="T-CELL SURFACE GLYCOPROTEIN CD1A"/>
    <property type="match status" value="1"/>
</dbReference>
<organism evidence="3 4">
    <name type="scientific">Chrysemys picta bellii</name>
    <name type="common">Western painted turtle</name>
    <name type="synonym">Emys bellii</name>
    <dbReference type="NCBI Taxonomy" id="8478"/>
    <lineage>
        <taxon>Eukaryota</taxon>
        <taxon>Metazoa</taxon>
        <taxon>Chordata</taxon>
        <taxon>Craniata</taxon>
        <taxon>Vertebrata</taxon>
        <taxon>Euteleostomi</taxon>
        <taxon>Archelosauria</taxon>
        <taxon>Testudinata</taxon>
        <taxon>Testudines</taxon>
        <taxon>Cryptodira</taxon>
        <taxon>Durocryptodira</taxon>
        <taxon>Testudinoidea</taxon>
        <taxon>Emydidae</taxon>
        <taxon>Chrysemys</taxon>
    </lineage>
</organism>
<dbReference type="GO" id="GO:0006955">
    <property type="term" value="P:immune response"/>
    <property type="evidence" value="ECO:0007669"/>
    <property type="project" value="TreeGrafter"/>
</dbReference>
<dbReference type="InterPro" id="IPR011161">
    <property type="entry name" value="MHC_I-like_Ag-recog"/>
</dbReference>
<sequence length="290" mass="32004">QQPHNNNPACPQPTSLTLRVLKTTVFHNASSTDMQGMALLGDLETHSMDCSTCEIRFLQPWAQQGLTPKQWQDLELLIHCYLSDFFRLVNKPFLCSYVPVPDPFVTQVSFSCKLHPNGTLISFCDAAVNGEDFISFDMDTGKWVSRHRDKLGSYVQDLVNQDKSISTLFPFLQRTMCVYGIDTFAQYGRESLERQGEAGHHSRLAEMQPPLGWGTGAVGTATLAWSTNAAISRVDGWPWAGPALQRHPSCSGGLSGAMAGAGRVLQPHPRPYEGEVWNQALLGPALPGDW</sequence>
<dbReference type="AlphaFoldDB" id="A0A8C3FQN3"/>
<dbReference type="Pfam" id="PF16497">
    <property type="entry name" value="MHC_I_3"/>
    <property type="match status" value="1"/>
</dbReference>
<name>A0A8C3FQN3_CHRPI</name>
<reference evidence="3" key="2">
    <citation type="submission" date="2025-09" db="UniProtKB">
        <authorList>
            <consortium name="Ensembl"/>
        </authorList>
    </citation>
    <scope>IDENTIFICATION</scope>
</reference>
<proteinExistence type="predicted"/>
<dbReference type="Proteomes" id="UP000694380">
    <property type="component" value="Unplaced"/>
</dbReference>
<dbReference type="GeneTree" id="ENSGT01030000235409"/>
<dbReference type="InterPro" id="IPR011162">
    <property type="entry name" value="MHC_I/II-like_Ag-recog"/>
</dbReference>
<reference evidence="3" key="1">
    <citation type="submission" date="2025-08" db="UniProtKB">
        <authorList>
            <consortium name="Ensembl"/>
        </authorList>
    </citation>
    <scope>IDENTIFICATION</scope>
</reference>
<dbReference type="PANTHER" id="PTHR16675">
    <property type="entry name" value="MHC CLASS I-RELATED"/>
    <property type="match status" value="1"/>
</dbReference>
<dbReference type="GO" id="GO:0048006">
    <property type="term" value="P:antigen processing and presentation, endogenous lipid antigen via MHC class Ib"/>
    <property type="evidence" value="ECO:0007669"/>
    <property type="project" value="TreeGrafter"/>
</dbReference>
<dbReference type="InterPro" id="IPR050208">
    <property type="entry name" value="MHC_class-I_related"/>
</dbReference>
<evidence type="ECO:0000313" key="3">
    <source>
        <dbReference type="Ensembl" id="ENSCPBP00000012601.1"/>
    </source>
</evidence>
<dbReference type="GO" id="GO:0048007">
    <property type="term" value="P:antigen processing and presentation, exogenous lipid antigen via MHC class Ib"/>
    <property type="evidence" value="ECO:0007669"/>
    <property type="project" value="TreeGrafter"/>
</dbReference>
<dbReference type="GO" id="GO:0005615">
    <property type="term" value="C:extracellular space"/>
    <property type="evidence" value="ECO:0007669"/>
    <property type="project" value="TreeGrafter"/>
</dbReference>
<dbReference type="GO" id="GO:0071723">
    <property type="term" value="F:lipopeptide binding"/>
    <property type="evidence" value="ECO:0007669"/>
    <property type="project" value="TreeGrafter"/>
</dbReference>